<evidence type="ECO:0000256" key="1">
    <source>
        <dbReference type="ARBA" id="ARBA00023015"/>
    </source>
</evidence>
<dbReference type="Pfam" id="PF08624">
    <property type="entry name" value="CRC_subunit"/>
    <property type="match status" value="1"/>
</dbReference>
<evidence type="ECO:0000256" key="2">
    <source>
        <dbReference type="ARBA" id="ARBA00023163"/>
    </source>
</evidence>
<evidence type="ECO:0000313" key="5">
    <source>
        <dbReference type="Proteomes" id="UP000788993"/>
    </source>
</evidence>
<sequence length="404" mass="46659">MASIKNESDYEDDEVFQETEDKSDVDYEEEEEKEEEEKEHNSQTEKKPKEKPVKKEKPTPDAPELRLADDEDGEVYYVEAQRTRGRGRPRLGKRRKMDDEGDPNNKYRNILTDEDGNPIKIKDDEVITPEDPKGETKVNKMGQLLGGRQYKCRIFKVPQRGQKYYMIATEAARLVGYRDSYFLFQKHKRLFKITLGDTEKLDLIANGVLPNSYKTRTIFLVTARSIFKEFGAKIVVNGKQVDDDYYEQKAIESGAQRGAPAVITFDYYNDNNDQKRVAMLTPGITGFERAFVQASNPHTTWIYDQALSVRKFDAELLNDRLEILKSKFMRDPYTGVNHVPDIMQPTTCSMKKLHDSRKLTFDIVIQDKGVIKTGLEDVPLEIFDGVVDEETKQAILKQQELERV</sequence>
<dbReference type="OrthoDB" id="5598844at2759"/>
<gene>
    <name evidence="4" type="ORF">OGATHE_002917</name>
</gene>
<dbReference type="GO" id="GO:0016586">
    <property type="term" value="C:RSC-type complex"/>
    <property type="evidence" value="ECO:0007669"/>
    <property type="project" value="EnsemblFungi"/>
</dbReference>
<dbReference type="RefSeq" id="XP_018212284.1">
    <property type="nucleotide sequence ID" value="XM_018353926.1"/>
</dbReference>
<dbReference type="InterPro" id="IPR013933">
    <property type="entry name" value="CRC_Rsc7/Swp82"/>
</dbReference>
<dbReference type="AlphaFoldDB" id="A0A1B7SLW6"/>
<dbReference type="GO" id="GO:0006368">
    <property type="term" value="P:transcription elongation by RNA polymerase II"/>
    <property type="evidence" value="ECO:0007669"/>
    <property type="project" value="EnsemblFungi"/>
</dbReference>
<evidence type="ECO:0000313" key="4">
    <source>
        <dbReference type="EMBL" id="KAH3670104.1"/>
    </source>
</evidence>
<dbReference type="PANTHER" id="PTHR22597">
    <property type="entry name" value="POLYCOMB GROUP PROTEIN"/>
    <property type="match status" value="1"/>
</dbReference>
<organism evidence="4 5">
    <name type="scientific">Ogataea polymorpha</name>
    <dbReference type="NCBI Taxonomy" id="460523"/>
    <lineage>
        <taxon>Eukaryota</taxon>
        <taxon>Fungi</taxon>
        <taxon>Dikarya</taxon>
        <taxon>Ascomycota</taxon>
        <taxon>Saccharomycotina</taxon>
        <taxon>Pichiomycetes</taxon>
        <taxon>Pichiales</taxon>
        <taxon>Pichiaceae</taxon>
        <taxon>Ogataea</taxon>
    </lineage>
</organism>
<dbReference type="Proteomes" id="UP000788993">
    <property type="component" value="Unassembled WGS sequence"/>
</dbReference>
<feature type="compositionally biased region" description="Basic residues" evidence="3">
    <location>
        <begin position="83"/>
        <end position="95"/>
    </location>
</feature>
<proteinExistence type="predicted"/>
<keyword evidence="5" id="KW-1185">Reference proteome</keyword>
<reference evidence="4" key="1">
    <citation type="journal article" date="2021" name="Open Biol.">
        <title>Shared evolutionary footprints suggest mitochondrial oxidative damage underlies multiple complex I losses in fungi.</title>
        <authorList>
            <person name="Schikora-Tamarit M.A."/>
            <person name="Marcet-Houben M."/>
            <person name="Nosek J."/>
            <person name="Gabaldon T."/>
        </authorList>
    </citation>
    <scope>NUCLEOTIDE SEQUENCE</scope>
    <source>
        <strain evidence="4">NCAIM Y.01608</strain>
    </source>
</reference>
<accession>A0A1B7SLW6</accession>
<protein>
    <submittedName>
        <fullName evidence="4">Uncharacterized protein</fullName>
    </submittedName>
</protein>
<name>A0A1B7SLW6_9ASCO</name>
<comment type="caution">
    <text evidence="4">The sequence shown here is derived from an EMBL/GenBank/DDBJ whole genome shotgun (WGS) entry which is preliminary data.</text>
</comment>
<feature type="compositionally biased region" description="Acidic residues" evidence="3">
    <location>
        <begin position="9"/>
        <end position="18"/>
    </location>
</feature>
<keyword evidence="1" id="KW-0805">Transcription regulation</keyword>
<reference evidence="4" key="2">
    <citation type="submission" date="2021-01" db="EMBL/GenBank/DDBJ databases">
        <authorList>
            <person name="Schikora-Tamarit M.A."/>
        </authorList>
    </citation>
    <scope>NUCLEOTIDE SEQUENCE</scope>
    <source>
        <strain evidence="4">NCAIM Y.01608</strain>
    </source>
</reference>
<dbReference type="GO" id="GO:0031490">
    <property type="term" value="F:chromatin DNA binding"/>
    <property type="evidence" value="ECO:0007669"/>
    <property type="project" value="TreeGrafter"/>
</dbReference>
<feature type="compositionally biased region" description="Basic and acidic residues" evidence="3">
    <location>
        <begin position="38"/>
        <end position="68"/>
    </location>
</feature>
<dbReference type="PANTHER" id="PTHR22597:SF3">
    <property type="entry name" value="CHROMATIN STRUCTURE-REMODELING COMPLEX SUBUNIT RSC7"/>
    <property type="match status" value="1"/>
</dbReference>
<feature type="compositionally biased region" description="Acidic residues" evidence="3">
    <location>
        <begin position="26"/>
        <end position="37"/>
    </location>
</feature>
<dbReference type="EMBL" id="JAEUBD010000983">
    <property type="protein sequence ID" value="KAH3670104.1"/>
    <property type="molecule type" value="Genomic_DNA"/>
</dbReference>
<dbReference type="GO" id="GO:0006337">
    <property type="term" value="P:nucleosome disassembly"/>
    <property type="evidence" value="ECO:0007669"/>
    <property type="project" value="EnsemblFungi"/>
</dbReference>
<keyword evidence="2" id="KW-0804">Transcription</keyword>
<feature type="region of interest" description="Disordered" evidence="3">
    <location>
        <begin position="1"/>
        <end position="116"/>
    </location>
</feature>
<evidence type="ECO:0000256" key="3">
    <source>
        <dbReference type="SAM" id="MobiDB-lite"/>
    </source>
</evidence>